<gene>
    <name evidence="2" type="ORF">GCM10009001_00130</name>
</gene>
<evidence type="ECO:0000313" key="3">
    <source>
        <dbReference type="Proteomes" id="UP001500866"/>
    </source>
</evidence>
<feature type="signal peptide" evidence="1">
    <location>
        <begin position="1"/>
        <end position="31"/>
    </location>
</feature>
<evidence type="ECO:0000256" key="1">
    <source>
        <dbReference type="SAM" id="SignalP"/>
    </source>
</evidence>
<evidence type="ECO:0008006" key="4">
    <source>
        <dbReference type="Google" id="ProtNLM"/>
    </source>
</evidence>
<keyword evidence="1" id="KW-0732">Signal</keyword>
<name>A0ABN1FCY8_9BACI</name>
<dbReference type="Proteomes" id="UP001500866">
    <property type="component" value="Unassembled WGS sequence"/>
</dbReference>
<reference evidence="2 3" key="1">
    <citation type="journal article" date="2019" name="Int. J. Syst. Evol. Microbiol.">
        <title>The Global Catalogue of Microorganisms (GCM) 10K type strain sequencing project: providing services to taxonomists for standard genome sequencing and annotation.</title>
        <authorList>
            <consortium name="The Broad Institute Genomics Platform"/>
            <consortium name="The Broad Institute Genome Sequencing Center for Infectious Disease"/>
            <person name="Wu L."/>
            <person name="Ma J."/>
        </authorList>
    </citation>
    <scope>NUCLEOTIDE SEQUENCE [LARGE SCALE GENOMIC DNA]</scope>
    <source>
        <strain evidence="2 3">JCM 15395</strain>
    </source>
</reference>
<dbReference type="EMBL" id="BAAADS010000001">
    <property type="protein sequence ID" value="GAA0588283.1"/>
    <property type="molecule type" value="Genomic_DNA"/>
</dbReference>
<protein>
    <recommendedName>
        <fullName evidence="4">DUF3993 domain-containing protein</fullName>
    </recommendedName>
</protein>
<proteinExistence type="predicted"/>
<sequence length="201" mass="23425">MKKNHSSNFKKWIFCSALILPLLLMIQTANMQTAAAVKDGKSHKASITSIEKVQAFQKLDEKVSEKNGTNEVGKKKISRDTIVSLTDRFRDILVQELDKHNKVVHYDSKETLLDEFENIATRKTASKYVDFYFKEKADGLYVIPTETPAWFQKNRNYDMIRKDENVVQVVQQNKSELYGAYTVVFEFTYKDKWMITNILHK</sequence>
<accession>A0ABN1FCY8</accession>
<comment type="caution">
    <text evidence="2">The sequence shown here is derived from an EMBL/GenBank/DDBJ whole genome shotgun (WGS) entry which is preliminary data.</text>
</comment>
<dbReference type="RefSeq" id="WP_343809155.1">
    <property type="nucleotide sequence ID" value="NZ_BAAADS010000001.1"/>
</dbReference>
<evidence type="ECO:0000313" key="2">
    <source>
        <dbReference type="EMBL" id="GAA0588283.1"/>
    </source>
</evidence>
<organism evidence="2 3">
    <name type="scientific">Virgibacillus siamensis</name>
    <dbReference type="NCBI Taxonomy" id="480071"/>
    <lineage>
        <taxon>Bacteria</taxon>
        <taxon>Bacillati</taxon>
        <taxon>Bacillota</taxon>
        <taxon>Bacilli</taxon>
        <taxon>Bacillales</taxon>
        <taxon>Bacillaceae</taxon>
        <taxon>Virgibacillus</taxon>
    </lineage>
</organism>
<keyword evidence="3" id="KW-1185">Reference proteome</keyword>
<feature type="chain" id="PRO_5045943133" description="DUF3993 domain-containing protein" evidence="1">
    <location>
        <begin position="32"/>
        <end position="201"/>
    </location>
</feature>